<dbReference type="Proteomes" id="UP000765509">
    <property type="component" value="Unassembled WGS sequence"/>
</dbReference>
<dbReference type="OrthoDB" id="5552562at2759"/>
<name>A0A9Q3GKW7_9BASI</name>
<dbReference type="AlphaFoldDB" id="A0A9Q3GKW7"/>
<feature type="compositionally biased region" description="Low complexity" evidence="1">
    <location>
        <begin position="48"/>
        <end position="61"/>
    </location>
</feature>
<feature type="region of interest" description="Disordered" evidence="1">
    <location>
        <begin position="33"/>
        <end position="85"/>
    </location>
</feature>
<evidence type="ECO:0000256" key="1">
    <source>
        <dbReference type="SAM" id="MobiDB-lite"/>
    </source>
</evidence>
<organism evidence="2 3">
    <name type="scientific">Austropuccinia psidii MF-1</name>
    <dbReference type="NCBI Taxonomy" id="1389203"/>
    <lineage>
        <taxon>Eukaryota</taxon>
        <taxon>Fungi</taxon>
        <taxon>Dikarya</taxon>
        <taxon>Basidiomycota</taxon>
        <taxon>Pucciniomycotina</taxon>
        <taxon>Pucciniomycetes</taxon>
        <taxon>Pucciniales</taxon>
        <taxon>Sphaerophragmiaceae</taxon>
        <taxon>Austropuccinia</taxon>
    </lineage>
</organism>
<dbReference type="EMBL" id="AVOT02002528">
    <property type="protein sequence ID" value="MBW0470725.1"/>
    <property type="molecule type" value="Genomic_DNA"/>
</dbReference>
<accession>A0A9Q3GKW7</accession>
<sequence>MILDQLASYPSSLDSLKDLIDITLELDTMYHYRQKEKSHHQEKKPETSNSNSSQPPNSSRSSQKKKNKFQKRDKPHSSFLNKNLKLMNYERKRRMKEGLCTYCGRKHSLEFYFKMPQNKLTKLAGKFPRQGRA</sequence>
<gene>
    <name evidence="2" type="ORF">O181_010440</name>
</gene>
<reference evidence="2" key="1">
    <citation type="submission" date="2021-03" db="EMBL/GenBank/DDBJ databases">
        <title>Draft genome sequence of rust myrtle Austropuccinia psidii MF-1, a brazilian biotype.</title>
        <authorList>
            <person name="Quecine M.C."/>
            <person name="Pachon D.M.R."/>
            <person name="Bonatelli M.L."/>
            <person name="Correr F.H."/>
            <person name="Franceschini L.M."/>
            <person name="Leite T.F."/>
            <person name="Margarido G.R.A."/>
            <person name="Almeida C.A."/>
            <person name="Ferrarezi J.A."/>
            <person name="Labate C.A."/>
        </authorList>
    </citation>
    <scope>NUCLEOTIDE SEQUENCE</scope>
    <source>
        <strain evidence="2">MF-1</strain>
    </source>
</reference>
<evidence type="ECO:0000313" key="3">
    <source>
        <dbReference type="Proteomes" id="UP000765509"/>
    </source>
</evidence>
<comment type="caution">
    <text evidence="2">The sequence shown here is derived from an EMBL/GenBank/DDBJ whole genome shotgun (WGS) entry which is preliminary data.</text>
</comment>
<proteinExistence type="predicted"/>
<evidence type="ECO:0000313" key="2">
    <source>
        <dbReference type="EMBL" id="MBW0470725.1"/>
    </source>
</evidence>
<protein>
    <submittedName>
        <fullName evidence="2">Uncharacterized protein</fullName>
    </submittedName>
</protein>
<keyword evidence="3" id="KW-1185">Reference proteome</keyword>